<reference evidence="2 3" key="1">
    <citation type="journal article" date="2019" name="Gigascience">
        <title>Whole-genome sequence of the oriental lung fluke Paragonimus westermani.</title>
        <authorList>
            <person name="Oey H."/>
            <person name="Zakrzewski M."/>
            <person name="Narain K."/>
            <person name="Devi K.R."/>
            <person name="Agatsuma T."/>
            <person name="Nawaratna S."/>
            <person name="Gobert G.N."/>
            <person name="Jones M.K."/>
            <person name="Ragan M.A."/>
            <person name="McManus D.P."/>
            <person name="Krause L."/>
        </authorList>
    </citation>
    <scope>NUCLEOTIDE SEQUENCE [LARGE SCALE GENOMIC DNA]</scope>
    <source>
        <strain evidence="2 3">IND2009</strain>
    </source>
</reference>
<feature type="compositionally biased region" description="Basic residues" evidence="1">
    <location>
        <begin position="59"/>
        <end position="69"/>
    </location>
</feature>
<keyword evidence="3" id="KW-1185">Reference proteome</keyword>
<dbReference type="AlphaFoldDB" id="A0A5J4NAE5"/>
<feature type="region of interest" description="Disordered" evidence="1">
    <location>
        <begin position="346"/>
        <end position="369"/>
    </location>
</feature>
<feature type="compositionally biased region" description="Polar residues" evidence="1">
    <location>
        <begin position="359"/>
        <end position="369"/>
    </location>
</feature>
<name>A0A5J4NAE5_9TREM</name>
<proteinExistence type="predicted"/>
<comment type="caution">
    <text evidence="2">The sequence shown here is derived from an EMBL/GenBank/DDBJ whole genome shotgun (WGS) entry which is preliminary data.</text>
</comment>
<dbReference type="Proteomes" id="UP000324629">
    <property type="component" value="Unassembled WGS sequence"/>
</dbReference>
<evidence type="ECO:0000313" key="3">
    <source>
        <dbReference type="Proteomes" id="UP000324629"/>
    </source>
</evidence>
<protein>
    <submittedName>
        <fullName evidence="2">Uncharacterized protein</fullName>
    </submittedName>
</protein>
<sequence length="369" mass="41077">MPNTNLHNATGSARIPVQISDVNCMKVAQPLIHTHKQKRSTDRTVKRSRSLRSGSTKSVTRHAKKRKLSREKIAFEKKHAVSKGLQQKVTPFRRSKSVHRGLSKAGHIKAGSSSKASKLRFCKITGRTTNGHKTKAGKATGVKSRIRQYKNLVRKNWSVAYGRLRYKLGGSAAKSFTNAVSKSKSSSRGSKIQMPFSPRRSPPQCTKPTLRQAIIRAVAARVSQCDQPYCKASSNKPRTVSILWVNRLRPRPLKSARFACYSPSCFAQTMVTMPTSSLKKSRPKRVRFARKRVNLQCGKNDSNFTGSLIAMQREESRNESTVCVTDGLVQQPINYSGLANELALPRKSQDREAYDHPVVSTTVSQDATD</sequence>
<feature type="region of interest" description="Disordered" evidence="1">
    <location>
        <begin position="30"/>
        <end position="70"/>
    </location>
</feature>
<dbReference type="EMBL" id="QNGE01004753">
    <property type="protein sequence ID" value="KAA3672581.1"/>
    <property type="molecule type" value="Genomic_DNA"/>
</dbReference>
<gene>
    <name evidence="2" type="ORF">DEA37_0000883</name>
</gene>
<organism evidence="2 3">
    <name type="scientific">Paragonimus westermani</name>
    <dbReference type="NCBI Taxonomy" id="34504"/>
    <lineage>
        <taxon>Eukaryota</taxon>
        <taxon>Metazoa</taxon>
        <taxon>Spiralia</taxon>
        <taxon>Lophotrochozoa</taxon>
        <taxon>Platyhelminthes</taxon>
        <taxon>Trematoda</taxon>
        <taxon>Digenea</taxon>
        <taxon>Plagiorchiida</taxon>
        <taxon>Troglotremata</taxon>
        <taxon>Troglotrematidae</taxon>
        <taxon>Paragonimus</taxon>
    </lineage>
</organism>
<evidence type="ECO:0000313" key="2">
    <source>
        <dbReference type="EMBL" id="KAA3672581.1"/>
    </source>
</evidence>
<evidence type="ECO:0000256" key="1">
    <source>
        <dbReference type="SAM" id="MobiDB-lite"/>
    </source>
</evidence>
<feature type="compositionally biased region" description="Low complexity" evidence="1">
    <location>
        <begin position="181"/>
        <end position="191"/>
    </location>
</feature>
<feature type="region of interest" description="Disordered" evidence="1">
    <location>
        <begin position="179"/>
        <end position="206"/>
    </location>
</feature>
<accession>A0A5J4NAE5</accession>